<sequence>MTELTQEILQNYQIRKTKAQKTAFIELMQARFPELRVEAGGTPKSRNLVLGDVDTAKVVFAAHYDTCAVLPFPNFITPKNPMIFVLYNLLICIPLLAVMVAVCVGLMLLTDSFLVAWLGMLAVLAAFFWMLVGGRPNVHTVNDNTSGVITLCEILQAMTAEERQNAAFVFFDFEEAGMFGSALFYKKHKAEMKNKLLVNFDCVSDGDTLLIIRSKKAREAYGEAIEEAFGPAVEKTVRLEKSATTLYPSDQTQFPCHVAVAAMKRARFVGLYMDKIHTKHDTVFDERNIEYLTQSARRLTQKLL</sequence>
<dbReference type="SUPFAM" id="SSF53187">
    <property type="entry name" value="Zn-dependent exopeptidases"/>
    <property type="match status" value="1"/>
</dbReference>
<accession>A0ABS9CQ08</accession>
<organism evidence="3 4">
    <name type="scientific">Anaeromassilibacillus senegalensis</name>
    <dbReference type="NCBI Taxonomy" id="1673717"/>
    <lineage>
        <taxon>Bacteria</taxon>
        <taxon>Bacillati</taxon>
        <taxon>Bacillota</taxon>
        <taxon>Clostridia</taxon>
        <taxon>Eubacteriales</taxon>
        <taxon>Acutalibacteraceae</taxon>
        <taxon>Anaeromassilibacillus</taxon>
    </lineage>
</organism>
<name>A0ABS9CQ08_9FIRM</name>
<dbReference type="Pfam" id="PF04389">
    <property type="entry name" value="Peptidase_M28"/>
    <property type="match status" value="1"/>
</dbReference>
<proteinExistence type="predicted"/>
<feature type="transmembrane region" description="Helical" evidence="1">
    <location>
        <begin position="114"/>
        <end position="132"/>
    </location>
</feature>
<dbReference type="PANTHER" id="PTHR12147:SF26">
    <property type="entry name" value="PEPTIDASE M28 DOMAIN-CONTAINING PROTEIN"/>
    <property type="match status" value="1"/>
</dbReference>
<dbReference type="RefSeq" id="WP_235324245.1">
    <property type="nucleotide sequence ID" value="NZ_JAFBIT010000003.1"/>
</dbReference>
<dbReference type="Proteomes" id="UP001299220">
    <property type="component" value="Unassembled WGS sequence"/>
</dbReference>
<dbReference type="PANTHER" id="PTHR12147">
    <property type="entry name" value="METALLOPEPTIDASE M28 FAMILY MEMBER"/>
    <property type="match status" value="1"/>
</dbReference>
<keyword evidence="4" id="KW-1185">Reference proteome</keyword>
<evidence type="ECO:0000313" key="3">
    <source>
        <dbReference type="EMBL" id="MCF2653225.1"/>
    </source>
</evidence>
<dbReference type="InterPro" id="IPR007484">
    <property type="entry name" value="Peptidase_M28"/>
</dbReference>
<dbReference type="InterPro" id="IPR045175">
    <property type="entry name" value="M28_fam"/>
</dbReference>
<feature type="transmembrane region" description="Helical" evidence="1">
    <location>
        <begin position="84"/>
        <end position="108"/>
    </location>
</feature>
<evidence type="ECO:0000259" key="2">
    <source>
        <dbReference type="Pfam" id="PF04389"/>
    </source>
</evidence>
<evidence type="ECO:0000256" key="1">
    <source>
        <dbReference type="SAM" id="Phobius"/>
    </source>
</evidence>
<comment type="caution">
    <text evidence="3">The sequence shown here is derived from an EMBL/GenBank/DDBJ whole genome shotgun (WGS) entry which is preliminary data.</text>
</comment>
<dbReference type="Gene3D" id="3.40.630.10">
    <property type="entry name" value="Zn peptidases"/>
    <property type="match status" value="1"/>
</dbReference>
<evidence type="ECO:0000313" key="4">
    <source>
        <dbReference type="Proteomes" id="UP001299220"/>
    </source>
</evidence>
<keyword evidence="1" id="KW-1133">Transmembrane helix</keyword>
<dbReference type="EMBL" id="JAFBIT010000003">
    <property type="protein sequence ID" value="MCF2653225.1"/>
    <property type="molecule type" value="Genomic_DNA"/>
</dbReference>
<gene>
    <name evidence="3" type="ORF">JQM67_11495</name>
</gene>
<protein>
    <submittedName>
        <fullName evidence="3">M28 family peptidase</fullName>
    </submittedName>
</protein>
<feature type="domain" description="Peptidase M28" evidence="2">
    <location>
        <begin position="141"/>
        <end position="284"/>
    </location>
</feature>
<keyword evidence="1" id="KW-0812">Transmembrane</keyword>
<keyword evidence="1" id="KW-0472">Membrane</keyword>
<reference evidence="3 4" key="1">
    <citation type="submission" date="2020-12" db="EMBL/GenBank/DDBJ databases">
        <title>Whole genome sequences of gut porcine anaerobes.</title>
        <authorList>
            <person name="Kubasova T."/>
            <person name="Jahodarova E."/>
            <person name="Rychlik I."/>
        </authorList>
    </citation>
    <scope>NUCLEOTIDE SEQUENCE [LARGE SCALE GENOMIC DNA]</scope>
    <source>
        <strain evidence="3 4">An867</strain>
    </source>
</reference>